<accession>A0ABR2PJG5</accession>
<keyword evidence="2" id="KW-0732">Signal</keyword>
<feature type="chain" id="PRO_5045909267" evidence="2">
    <location>
        <begin position="24"/>
        <end position="139"/>
    </location>
</feature>
<evidence type="ECO:0000256" key="1">
    <source>
        <dbReference type="SAM" id="MobiDB-lite"/>
    </source>
</evidence>
<keyword evidence="4" id="KW-1185">Reference proteome</keyword>
<feature type="signal peptide" evidence="2">
    <location>
        <begin position="1"/>
        <end position="23"/>
    </location>
</feature>
<feature type="region of interest" description="Disordered" evidence="1">
    <location>
        <begin position="92"/>
        <end position="113"/>
    </location>
</feature>
<sequence>MVYIMLKFLAWVIVLLCTTAVSCRKAEGFPLLKSRDFNLSGSVVQGHDIHVGISVWRHAGLNRTVSSAKGDVDGDGDGDKYYKQHHKFFQSKKSKGGKGANGGANVPHHSSKKNAAPSLLNPPCFLLTVTLHVIFTVIL</sequence>
<proteinExistence type="predicted"/>
<evidence type="ECO:0000313" key="4">
    <source>
        <dbReference type="Proteomes" id="UP001396334"/>
    </source>
</evidence>
<reference evidence="3 4" key="1">
    <citation type="journal article" date="2024" name="G3 (Bethesda)">
        <title>Genome assembly of Hibiscus sabdariffa L. provides insights into metabolisms of medicinal natural products.</title>
        <authorList>
            <person name="Kim T."/>
        </authorList>
    </citation>
    <scope>NUCLEOTIDE SEQUENCE [LARGE SCALE GENOMIC DNA]</scope>
    <source>
        <strain evidence="3">TK-2024</strain>
        <tissue evidence="3">Old leaves</tissue>
    </source>
</reference>
<dbReference type="EMBL" id="JBBPBN010000057">
    <property type="protein sequence ID" value="KAK8988553.1"/>
    <property type="molecule type" value="Genomic_DNA"/>
</dbReference>
<dbReference type="Proteomes" id="UP001396334">
    <property type="component" value="Unassembled WGS sequence"/>
</dbReference>
<comment type="caution">
    <text evidence="3">The sequence shown here is derived from an EMBL/GenBank/DDBJ whole genome shotgun (WGS) entry which is preliminary data.</text>
</comment>
<gene>
    <name evidence="3" type="ORF">V6N11_029938</name>
</gene>
<evidence type="ECO:0000256" key="2">
    <source>
        <dbReference type="SAM" id="SignalP"/>
    </source>
</evidence>
<dbReference type="PROSITE" id="PS51257">
    <property type="entry name" value="PROKAR_LIPOPROTEIN"/>
    <property type="match status" value="1"/>
</dbReference>
<evidence type="ECO:0000313" key="3">
    <source>
        <dbReference type="EMBL" id="KAK8988553.1"/>
    </source>
</evidence>
<protein>
    <submittedName>
        <fullName evidence="3">Uncharacterized protein</fullName>
    </submittedName>
</protein>
<organism evidence="3 4">
    <name type="scientific">Hibiscus sabdariffa</name>
    <name type="common">roselle</name>
    <dbReference type="NCBI Taxonomy" id="183260"/>
    <lineage>
        <taxon>Eukaryota</taxon>
        <taxon>Viridiplantae</taxon>
        <taxon>Streptophyta</taxon>
        <taxon>Embryophyta</taxon>
        <taxon>Tracheophyta</taxon>
        <taxon>Spermatophyta</taxon>
        <taxon>Magnoliopsida</taxon>
        <taxon>eudicotyledons</taxon>
        <taxon>Gunneridae</taxon>
        <taxon>Pentapetalae</taxon>
        <taxon>rosids</taxon>
        <taxon>malvids</taxon>
        <taxon>Malvales</taxon>
        <taxon>Malvaceae</taxon>
        <taxon>Malvoideae</taxon>
        <taxon>Hibiscus</taxon>
    </lineage>
</organism>
<name>A0ABR2PJG5_9ROSI</name>